<name>A0ABQ7IQ41_9HELO</name>
<dbReference type="RefSeq" id="XP_038811319.1">
    <property type="nucleotide sequence ID" value="XM_038952669.1"/>
</dbReference>
<comment type="caution">
    <text evidence="2">The sequence shown here is derived from an EMBL/GenBank/DDBJ whole genome shotgun (WGS) entry which is preliminary data.</text>
</comment>
<reference evidence="2 3" key="1">
    <citation type="journal article" date="2020" name="Genome Biol. Evol.">
        <title>Comparative genomics of Sclerotiniaceae.</title>
        <authorList>
            <person name="Valero Jimenez C.A."/>
            <person name="Steentjes M."/>
            <person name="Scholten O.E."/>
            <person name="Van Kan J.A.L."/>
        </authorList>
    </citation>
    <scope>NUCLEOTIDE SEQUENCE [LARGE SCALE GENOMIC DNA]</scope>
    <source>
        <strain evidence="2 3">B1</strain>
    </source>
</reference>
<dbReference type="PANTHER" id="PTHR21024:SF0">
    <property type="entry name" value="ELECTRON TRANSFER FLAVOPROTEIN REGULATORY FACTOR 1"/>
    <property type="match status" value="1"/>
</dbReference>
<dbReference type="InterPro" id="IPR052000">
    <property type="entry name" value="ETFRF1"/>
</dbReference>
<comment type="similarity">
    <text evidence="1">Belongs to the complex I LYR family.</text>
</comment>
<sequence>MSSSTSLRREVIGIYKELLNLGRSYPLGYTYFRTRLHRAFMSNSHLTTAAEIRAGIERAAFVRKEIEALYVRSITSLTLPHYHITTSPNILFVYSITRCESLRRLK</sequence>
<organism evidence="2 3">
    <name type="scientific">Botrytis deweyae</name>
    <dbReference type="NCBI Taxonomy" id="2478750"/>
    <lineage>
        <taxon>Eukaryota</taxon>
        <taxon>Fungi</taxon>
        <taxon>Dikarya</taxon>
        <taxon>Ascomycota</taxon>
        <taxon>Pezizomycotina</taxon>
        <taxon>Leotiomycetes</taxon>
        <taxon>Helotiales</taxon>
        <taxon>Sclerotiniaceae</taxon>
        <taxon>Botrytis</taxon>
    </lineage>
</organism>
<dbReference type="CDD" id="cd20265">
    <property type="entry name" value="Complex1_LYR_ETFRF1_LYRM5"/>
    <property type="match status" value="1"/>
</dbReference>
<evidence type="ECO:0000256" key="1">
    <source>
        <dbReference type="ARBA" id="ARBA00009508"/>
    </source>
</evidence>
<evidence type="ECO:0000313" key="3">
    <source>
        <dbReference type="Proteomes" id="UP000783213"/>
    </source>
</evidence>
<dbReference type="EMBL" id="RCSX01000009">
    <property type="protein sequence ID" value="KAF7930648.1"/>
    <property type="molecule type" value="Genomic_DNA"/>
</dbReference>
<evidence type="ECO:0008006" key="4">
    <source>
        <dbReference type="Google" id="ProtNLM"/>
    </source>
</evidence>
<gene>
    <name evidence="2" type="ORF">EAE98_005048</name>
</gene>
<dbReference type="Pfam" id="PF13233">
    <property type="entry name" value="Complex1_LYR_2"/>
    <property type="match status" value="1"/>
</dbReference>
<accession>A0ABQ7IQ41</accession>
<protein>
    <recommendedName>
        <fullName evidence="4">Mitochondrial zinc maintenance protein 1, mitochondrial</fullName>
    </recommendedName>
</protein>
<dbReference type="PANTHER" id="PTHR21024">
    <property type="entry name" value="GROWTH HORMONE-INDUCIBLE SOLUBLE PROTEIN-RELATED"/>
    <property type="match status" value="1"/>
</dbReference>
<dbReference type="Proteomes" id="UP000783213">
    <property type="component" value="Unassembled WGS sequence"/>
</dbReference>
<dbReference type="GeneID" id="62231822"/>
<proteinExistence type="inferred from homology"/>
<keyword evidence="3" id="KW-1185">Reference proteome</keyword>
<evidence type="ECO:0000313" key="2">
    <source>
        <dbReference type="EMBL" id="KAF7930648.1"/>
    </source>
</evidence>
<dbReference type="InterPro" id="IPR045296">
    <property type="entry name" value="Complex1_LYR_ETFRF1_LYRM5"/>
</dbReference>